<dbReference type="SUPFAM" id="SSF51419">
    <property type="entry name" value="PLP-binding barrel"/>
    <property type="match status" value="1"/>
</dbReference>
<dbReference type="InterPro" id="IPR022644">
    <property type="entry name" value="De-COase2_N"/>
</dbReference>
<gene>
    <name evidence="4" type="ORF">GCM10023082_07870</name>
</gene>
<reference evidence="5" key="1">
    <citation type="journal article" date="2019" name="Int. J. Syst. Evol. Microbiol.">
        <title>The Global Catalogue of Microorganisms (GCM) 10K type strain sequencing project: providing services to taxonomists for standard genome sequencing and annotation.</title>
        <authorList>
            <consortium name="The Broad Institute Genomics Platform"/>
            <consortium name="The Broad Institute Genome Sequencing Center for Infectious Disease"/>
            <person name="Wu L."/>
            <person name="Ma J."/>
        </authorList>
    </citation>
    <scope>NUCLEOTIDE SEQUENCE [LARGE SCALE GENOMIC DNA]</scope>
    <source>
        <strain evidence="5">JCM 30846</strain>
    </source>
</reference>
<evidence type="ECO:0000256" key="2">
    <source>
        <dbReference type="ARBA" id="ARBA00022898"/>
    </source>
</evidence>
<dbReference type="Proteomes" id="UP001499884">
    <property type="component" value="Unassembled WGS sequence"/>
</dbReference>
<keyword evidence="5" id="KW-1185">Reference proteome</keyword>
<dbReference type="InterPro" id="IPR029066">
    <property type="entry name" value="PLP-binding_barrel"/>
</dbReference>
<dbReference type="Gene3D" id="2.40.37.10">
    <property type="entry name" value="Lyase, Ornithine Decarboxylase, Chain A, domain 1"/>
    <property type="match status" value="1"/>
</dbReference>
<dbReference type="InterPro" id="IPR009006">
    <property type="entry name" value="Ala_racemase/Decarboxylase_C"/>
</dbReference>
<evidence type="ECO:0000256" key="1">
    <source>
        <dbReference type="ARBA" id="ARBA00001933"/>
    </source>
</evidence>
<evidence type="ECO:0000313" key="4">
    <source>
        <dbReference type="EMBL" id="GAA3712530.1"/>
    </source>
</evidence>
<dbReference type="SUPFAM" id="SSF50621">
    <property type="entry name" value="Alanine racemase C-terminal domain-like"/>
    <property type="match status" value="1"/>
</dbReference>
<dbReference type="PRINTS" id="PR01179">
    <property type="entry name" value="ODADCRBXLASE"/>
</dbReference>
<dbReference type="Gene3D" id="3.20.20.10">
    <property type="entry name" value="Alanine racemase"/>
    <property type="match status" value="1"/>
</dbReference>
<dbReference type="InterPro" id="IPR000183">
    <property type="entry name" value="Orn/DAP/Arg_de-COase"/>
</dbReference>
<dbReference type="PANTHER" id="PTHR43727">
    <property type="entry name" value="DIAMINOPIMELATE DECARBOXYLASE"/>
    <property type="match status" value="1"/>
</dbReference>
<sequence length="508" mass="54190">MGGPQNQPNPLCLRPALAPRAASLTRAAPFLHTLADGLGTPLNAVLPEQIAENAARFEAVLRRHRLGGGVFFAHKASASSALLRRLAATGSSVDVASVEELQHALACGFTADRIAATGPKDPAFRWLGARVGVTFHVDGQEELEALAALVRAHALRPVRVLLRLSGFPSSGVRRLTRRSRFGTPVAGLPVLLDALERCGNAVELLGVGYHLDTVSLDEKALALEGCVKAMDACRARGLRPRVVDIGGGFGVSYLAEAGQWEAYTTELIRAVLADRPPLTWGNHGYGLRNEGGTLAGGLALYPGYREVAGPAYLDELLSMRAPSLGRTLSTLLLENLYDVYAEPGRALADQCGVTLARVLEVRRWDTAQDGGAWAVRLDLNAGDCPLEDHGILVDPLLVPRGDAGEGAREPVGAYLFGNLCLESDLITKRLVTLPGLPSPGDLLCFANTAAYCMDFGAHEAQRRPRARKVAVEEDGGAWRWRLDTHYWPSEAAAPAHGGGSDPREEARA</sequence>
<protein>
    <submittedName>
        <fullName evidence="4">Y4yA family PLP-dependent enzyme</fullName>
    </submittedName>
</protein>
<proteinExistence type="predicted"/>
<keyword evidence="2" id="KW-0663">Pyridoxal phosphate</keyword>
<comment type="caution">
    <text evidence="4">The sequence shown here is derived from an EMBL/GenBank/DDBJ whole genome shotgun (WGS) entry which is preliminary data.</text>
</comment>
<organism evidence="4 5">
    <name type="scientific">Streptomyces tremellae</name>
    <dbReference type="NCBI Taxonomy" id="1124239"/>
    <lineage>
        <taxon>Bacteria</taxon>
        <taxon>Bacillati</taxon>
        <taxon>Actinomycetota</taxon>
        <taxon>Actinomycetes</taxon>
        <taxon>Kitasatosporales</taxon>
        <taxon>Streptomycetaceae</taxon>
        <taxon>Streptomyces</taxon>
    </lineage>
</organism>
<dbReference type="EMBL" id="BAABEP010000003">
    <property type="protein sequence ID" value="GAA3712530.1"/>
    <property type="molecule type" value="Genomic_DNA"/>
</dbReference>
<evidence type="ECO:0000259" key="3">
    <source>
        <dbReference type="Pfam" id="PF02784"/>
    </source>
</evidence>
<dbReference type="RefSeq" id="WP_345641134.1">
    <property type="nucleotide sequence ID" value="NZ_BAABEP010000003.1"/>
</dbReference>
<feature type="domain" description="Orn/DAP/Arg decarboxylase 2 N-terminal" evidence="3">
    <location>
        <begin position="50"/>
        <end position="271"/>
    </location>
</feature>
<dbReference type="Pfam" id="PF02784">
    <property type="entry name" value="Orn_Arg_deC_N"/>
    <property type="match status" value="1"/>
</dbReference>
<accession>A0ABP7E392</accession>
<name>A0ABP7E392_9ACTN</name>
<evidence type="ECO:0000313" key="5">
    <source>
        <dbReference type="Proteomes" id="UP001499884"/>
    </source>
</evidence>
<comment type="cofactor">
    <cofactor evidence="1">
        <name>pyridoxal 5'-phosphate</name>
        <dbReference type="ChEBI" id="CHEBI:597326"/>
    </cofactor>
</comment>
<dbReference type="PANTHER" id="PTHR43727:SF2">
    <property type="entry name" value="GROUP IV DECARBOXYLASE"/>
    <property type="match status" value="1"/>
</dbReference>